<dbReference type="Proteomes" id="UP000216173">
    <property type="component" value="Unassembled WGS sequence"/>
</dbReference>
<evidence type="ECO:0000313" key="1">
    <source>
        <dbReference type="EMBL" id="PAR19076.1"/>
    </source>
</evidence>
<gene>
    <name evidence="1" type="ORF">CGU03_17595</name>
</gene>
<dbReference type="EMBL" id="NMSH01000061">
    <property type="protein sequence ID" value="PAR19076.1"/>
    <property type="molecule type" value="Genomic_DNA"/>
</dbReference>
<comment type="caution">
    <text evidence="1">The sequence shown here is derived from an EMBL/GenBank/DDBJ whole genome shotgun (WGS) entry which is preliminary data.</text>
</comment>
<evidence type="ECO:0000313" key="2">
    <source>
        <dbReference type="Proteomes" id="UP000216173"/>
    </source>
</evidence>
<protein>
    <submittedName>
        <fullName evidence="1">Uncharacterized protein</fullName>
    </submittedName>
</protein>
<name>A0A271VM04_VIBMT</name>
<reference evidence="2" key="1">
    <citation type="submission" date="2017-07" db="EMBL/GenBank/DDBJ databases">
        <authorList>
            <person name="Boucher Y."/>
            <person name="Orata F.D."/>
        </authorList>
    </citation>
    <scope>NUCLEOTIDE SEQUENCE [LARGE SCALE GENOMIC DNA]</scope>
    <source>
        <strain evidence="2">OYP9E10</strain>
    </source>
</reference>
<accession>A0A271VM04</accession>
<organism evidence="1 2">
    <name type="scientific">Vibrio metoecus</name>
    <dbReference type="NCBI Taxonomy" id="1481663"/>
    <lineage>
        <taxon>Bacteria</taxon>
        <taxon>Pseudomonadati</taxon>
        <taxon>Pseudomonadota</taxon>
        <taxon>Gammaproteobacteria</taxon>
        <taxon>Vibrionales</taxon>
        <taxon>Vibrionaceae</taxon>
        <taxon>Vibrio</taxon>
    </lineage>
</organism>
<dbReference type="AlphaFoldDB" id="A0A271VM04"/>
<sequence>MYMPILSLVVAFLAVIVGPFISWKVAKLQSANAIKLANKQVVAPIRQAWIDKLRNLLSEFSSVCFSYYISGAYVHDLSLNLVVDHDKIEQLVEQRLTILRSEIELLLNPFEDSHEELLALINKCFKGVFPHGSHDESNNFPDNHKLLSAQSKKVLKSEWVRVRDEL</sequence>
<proteinExistence type="predicted"/>